<dbReference type="PANTHER" id="PTHR46746:SF8">
    <property type="entry name" value="CD209 ANTIGEN-LIKE PROTEIN A"/>
    <property type="match status" value="1"/>
</dbReference>
<keyword evidence="1" id="KW-0430">Lectin</keyword>
<keyword evidence="2" id="KW-0472">Membrane</keyword>
<feature type="transmembrane region" description="Helical" evidence="2">
    <location>
        <begin position="12"/>
        <end position="36"/>
    </location>
</feature>
<dbReference type="Pfam" id="PF00059">
    <property type="entry name" value="Lectin_C"/>
    <property type="match status" value="1"/>
</dbReference>
<dbReference type="Proteomes" id="UP000770717">
    <property type="component" value="Unassembled WGS sequence"/>
</dbReference>
<keyword evidence="2" id="KW-0812">Transmembrane</keyword>
<dbReference type="OrthoDB" id="538816at2759"/>
<dbReference type="AlphaFoldDB" id="A0A8J6EB55"/>
<dbReference type="InterPro" id="IPR016187">
    <property type="entry name" value="CTDL_fold"/>
</dbReference>
<feature type="domain" description="C-type lectin" evidence="3">
    <location>
        <begin position="50"/>
        <end position="154"/>
    </location>
</feature>
<dbReference type="GO" id="GO:0030246">
    <property type="term" value="F:carbohydrate binding"/>
    <property type="evidence" value="ECO:0007669"/>
    <property type="project" value="UniProtKB-KW"/>
</dbReference>
<keyword evidence="2" id="KW-1133">Transmembrane helix</keyword>
<dbReference type="InterPro" id="IPR016186">
    <property type="entry name" value="C-type_lectin-like/link_sf"/>
</dbReference>
<dbReference type="PANTHER" id="PTHR46746">
    <property type="entry name" value="KILLER CELL LECTIN-LIKE RECEPTOR SUBFAMILY F MEMBER 2"/>
    <property type="match status" value="1"/>
</dbReference>
<comment type="caution">
    <text evidence="4">The sequence shown here is derived from an EMBL/GenBank/DDBJ whole genome shotgun (WGS) entry which is preliminary data.</text>
</comment>
<evidence type="ECO:0000313" key="5">
    <source>
        <dbReference type="Proteomes" id="UP000770717"/>
    </source>
</evidence>
<organism evidence="4 5">
    <name type="scientific">Eleutherodactylus coqui</name>
    <name type="common">Puerto Rican coqui</name>
    <dbReference type="NCBI Taxonomy" id="57060"/>
    <lineage>
        <taxon>Eukaryota</taxon>
        <taxon>Metazoa</taxon>
        <taxon>Chordata</taxon>
        <taxon>Craniata</taxon>
        <taxon>Vertebrata</taxon>
        <taxon>Euteleostomi</taxon>
        <taxon>Amphibia</taxon>
        <taxon>Batrachia</taxon>
        <taxon>Anura</taxon>
        <taxon>Neobatrachia</taxon>
        <taxon>Hyloidea</taxon>
        <taxon>Eleutherodactylidae</taxon>
        <taxon>Eleutherodactylinae</taxon>
        <taxon>Eleutherodactylus</taxon>
        <taxon>Eleutherodactylus</taxon>
    </lineage>
</organism>
<evidence type="ECO:0000256" key="2">
    <source>
        <dbReference type="SAM" id="Phobius"/>
    </source>
</evidence>
<protein>
    <recommendedName>
        <fullName evidence="3">C-type lectin domain-containing protein</fullName>
    </recommendedName>
</protein>
<accession>A0A8J6EB55</accession>
<dbReference type="InterPro" id="IPR001304">
    <property type="entry name" value="C-type_lectin-like"/>
</dbReference>
<name>A0A8J6EB55_ELECQ</name>
<dbReference type="Gene3D" id="3.10.100.10">
    <property type="entry name" value="Mannose-Binding Protein A, subunit A"/>
    <property type="match status" value="1"/>
</dbReference>
<keyword evidence="5" id="KW-1185">Reference proteome</keyword>
<dbReference type="SUPFAM" id="SSF56436">
    <property type="entry name" value="C-type lectin-like"/>
    <property type="match status" value="1"/>
</dbReference>
<evidence type="ECO:0000313" key="4">
    <source>
        <dbReference type="EMBL" id="KAG9465728.1"/>
    </source>
</evidence>
<dbReference type="SMART" id="SM00034">
    <property type="entry name" value="CLECT"/>
    <property type="match status" value="1"/>
</dbReference>
<reference evidence="4" key="1">
    <citation type="thesis" date="2020" institute="ProQuest LLC" country="789 East Eisenhower Parkway, Ann Arbor, MI, USA">
        <title>Comparative Genomics and Chromosome Evolution.</title>
        <authorList>
            <person name="Mudd A.B."/>
        </authorList>
    </citation>
    <scope>NUCLEOTIDE SEQUENCE</scope>
    <source>
        <strain evidence="4">HN-11 Male</strain>
        <tissue evidence="4">Kidney and liver</tissue>
    </source>
</reference>
<gene>
    <name evidence="4" type="ORF">GDO78_017840</name>
</gene>
<dbReference type="EMBL" id="WNTK01002755">
    <property type="protein sequence ID" value="KAG9465728.1"/>
    <property type="molecule type" value="Genomic_DNA"/>
</dbReference>
<proteinExistence type="predicted"/>
<evidence type="ECO:0000256" key="1">
    <source>
        <dbReference type="ARBA" id="ARBA00022734"/>
    </source>
</evidence>
<dbReference type="PROSITE" id="PS50041">
    <property type="entry name" value="C_TYPE_LECTIN_2"/>
    <property type="match status" value="1"/>
</dbReference>
<sequence length="160" mass="18464">MRRLKKPRAPSQYLRAVLVIVIVVLKVVEISTLLFIGDICELCPLNWDAFNGKCYFFSEDRNNLSFGENNCELRKAELISIEDLEEQAFILSHVSSKNGHFWIGLHKNGSHWYWKTGGKFQGNILVTSEEHQCATYGKELSAESCFNPNKWICKKNMSRF</sequence>
<dbReference type="InterPro" id="IPR051379">
    <property type="entry name" value="C-type_Lectin_Receptor_IMM"/>
</dbReference>
<evidence type="ECO:0000259" key="3">
    <source>
        <dbReference type="PROSITE" id="PS50041"/>
    </source>
</evidence>